<dbReference type="EMBL" id="CM000365">
    <property type="protein sequence ID" value="EDX15211.1"/>
    <property type="molecule type" value="Genomic_DNA"/>
</dbReference>
<dbReference type="SUPFAM" id="SSF57184">
    <property type="entry name" value="Growth factor receptor domain"/>
    <property type="match status" value="1"/>
</dbReference>
<dbReference type="Pfam" id="PF25599">
    <property type="entry name" value="Ephrin_CRD"/>
    <property type="match status" value="1"/>
</dbReference>
<dbReference type="FunFam" id="2.60.120.260:FF:000089">
    <property type="entry name" value="Eph receptor tyrosine kinase"/>
    <property type="match status" value="1"/>
</dbReference>
<evidence type="ECO:0000256" key="6">
    <source>
        <dbReference type="ARBA" id="ARBA00022737"/>
    </source>
</evidence>
<dbReference type="CDD" id="cd00063">
    <property type="entry name" value="FN3"/>
    <property type="match status" value="2"/>
</dbReference>
<keyword evidence="10 14" id="KW-1133">Transmembrane helix</keyword>
<dbReference type="SMART" id="SM01411">
    <property type="entry name" value="Ephrin_rec_like"/>
    <property type="match status" value="1"/>
</dbReference>
<dbReference type="InterPro" id="IPR050449">
    <property type="entry name" value="Ephrin_rcpt_TKs"/>
</dbReference>
<evidence type="ECO:0000256" key="1">
    <source>
        <dbReference type="ARBA" id="ARBA00004141"/>
    </source>
</evidence>
<comment type="subcellular location">
    <subcellularLocation>
        <location evidence="1">Membrane</location>
        <topology evidence="1">Multi-pass membrane protein</topology>
    </subcellularLocation>
    <subcellularLocation>
        <location evidence="2">Membrane</location>
        <topology evidence="2">Single-pass membrane protein</topology>
    </subcellularLocation>
</comment>
<dbReference type="InterPro" id="IPR001090">
    <property type="entry name" value="Ephrin_rcpt_lig-bd_dom"/>
</dbReference>
<dbReference type="SUPFAM" id="SSF161070">
    <property type="entry name" value="SNF-like"/>
    <property type="match status" value="1"/>
</dbReference>
<keyword evidence="7" id="KW-0547">Nucleotide-binding</keyword>
<feature type="transmembrane region" description="Helical" evidence="14">
    <location>
        <begin position="640"/>
        <end position="663"/>
    </location>
</feature>
<keyword evidence="11 14" id="KW-0472">Membrane</keyword>
<dbReference type="GO" id="GO:0030425">
    <property type="term" value="C:dendrite"/>
    <property type="evidence" value="ECO:0007669"/>
    <property type="project" value="TreeGrafter"/>
</dbReference>
<accession>B4R2G0</accession>
<dbReference type="InterPro" id="IPR003961">
    <property type="entry name" value="FN3_dom"/>
</dbReference>
<evidence type="ECO:0000256" key="12">
    <source>
        <dbReference type="ARBA" id="ARBA00023170"/>
    </source>
</evidence>
<dbReference type="STRING" id="7240.B4R2G0"/>
<evidence type="ECO:0000256" key="4">
    <source>
        <dbReference type="ARBA" id="ARBA00022448"/>
    </source>
</evidence>
<dbReference type="FunFam" id="2.10.50.10:FF:000001">
    <property type="entry name" value="Ephrin type-A receptor 5"/>
    <property type="match status" value="1"/>
</dbReference>
<keyword evidence="18" id="KW-1185">Reference proteome</keyword>
<dbReference type="Pfam" id="PF00209">
    <property type="entry name" value="SNF"/>
    <property type="match status" value="1"/>
</dbReference>
<dbReference type="Pfam" id="PF01404">
    <property type="entry name" value="Ephrin_lbd"/>
    <property type="match status" value="1"/>
</dbReference>
<dbReference type="Proteomes" id="UP000000304">
    <property type="component" value="Chromosome 4"/>
</dbReference>
<dbReference type="InterPro" id="IPR001426">
    <property type="entry name" value="Tyr_kinase_rcpt_V_CS"/>
</dbReference>
<dbReference type="HOGENOM" id="CLU_305507_0_0_1"/>
<keyword evidence="9" id="KW-0769">Symport</keyword>
<keyword evidence="5 14" id="KW-0812">Transmembrane</keyword>
<dbReference type="SMART" id="SM00615">
    <property type="entry name" value="EPH_lbd"/>
    <property type="match status" value="1"/>
</dbReference>
<evidence type="ECO:0000259" key="15">
    <source>
        <dbReference type="PROSITE" id="PS50853"/>
    </source>
</evidence>
<dbReference type="Gene3D" id="2.60.120.260">
    <property type="entry name" value="Galactose-binding domain-like"/>
    <property type="match status" value="1"/>
</dbReference>
<dbReference type="PANTHER" id="PTHR46877">
    <property type="entry name" value="EPH RECEPTOR A5"/>
    <property type="match status" value="1"/>
</dbReference>
<dbReference type="Gene3D" id="2.60.40.10">
    <property type="entry name" value="Immunoglobulins"/>
    <property type="match status" value="2"/>
</dbReference>
<sequence length="971" mass="110121">MKMVGCHPNDKDEVKYDGIKSKTSSVTILTSVQSDAIRTLKSAFYKEQAPISEQNRSQICSRMSLLSTILLIIISIHFKLARADQVVLLDTTREATLEWTRYPYGPQAQTPGWVEESFTDFVKGINWRSYVVCDVAYHNVNNWLWSPFIDRGSANRLYIEIQFTIRDCSLFPGNALSCKETFSLLFYEFDAATREPPPWQTDSYRLIARIAAGEGRFNQNSDVDINTEVKSIAVNKKGVYFAFRDQGACISVLAVKVYYITCPAVTENFAHFNETPTGREITIIEKQNGTCVENAEPYETPTYLCKGDGKWTILTGGCRCKAGYEPNYINKTCTECPLGTFKSPEVTKCTPCPPNSNASKTGSPFCKCVSGYYRHPNDGRHMPCYSPPPAPTNLTLLFVDQTSAIISWSAPAKNESLSSETQSKIYHSDIVYKIKCNMCSPNVVYNPSTDTFNETKITLTNLEPVTTYTVQIHAINSVSHINEFNRHSNESSLVAVNDIIFSNTSLLNIPLDLNEVKTGQAEIVFTTESVLLSTVFNLRILAITNKDADLEWDKPVQSDFPLEFYEVRWFPKVELDAINKSALNTKETKAHIVGLLENTEYGFQVRCKTINGFGSYSNMIYAQTLQSVGSVYDDSVQIRFIAGAIVTGVLFLVIFIIATVYFMRSKHQDELDKKSTNHLPLPLDYASNEGTRLLSAQSILAPAFIGWIRNIFGNRIYCAHEQQRPVADVAASGPGLAFLVYPSAVLQLPGSPMWSCLFFFMLLLIGLDSQFCTMEGFITAIIDEWPQLLRKRKEIFIAIVCALSYLVGLTCITQGGMYIFQILDSYAVSGFCLLWLIFFECVSISWCYGVDRFYDGIKDMIGYYPTVWWKFCWCVTTPAICLGVFFFNIVQWTPIKYLDYSYPWWAHAFGWFTALSSMLYIPLYMFWLWKRTPGELSEKIRALVRIDEDVTRLREKMLREAYVKEIEFNSL</sequence>
<dbReference type="OrthoDB" id="4062651at2759"/>
<feature type="binding site" evidence="13">
    <location>
        <position position="768"/>
    </location>
    <ligand>
        <name>Na(+)</name>
        <dbReference type="ChEBI" id="CHEBI:29101"/>
        <label>1</label>
    </ligand>
</feature>
<comment type="similarity">
    <text evidence="3">Belongs to the sodium:neurotransmitter symporter (SNF) (TC 2.A.22) family.</text>
</comment>
<dbReference type="FunFam" id="2.60.40.10:FF:001638">
    <property type="entry name" value="Eph receptor tyrosine kinase"/>
    <property type="match status" value="1"/>
</dbReference>
<dbReference type="InterPro" id="IPR008979">
    <property type="entry name" value="Galactose-bd-like_sf"/>
</dbReference>
<dbReference type="PROSITE" id="PS50853">
    <property type="entry name" value="FN3"/>
    <property type="match status" value="2"/>
</dbReference>
<feature type="domain" description="Fibronectin type-III" evidence="15">
    <location>
        <begin position="390"/>
        <end position="498"/>
    </location>
</feature>
<dbReference type="GO" id="GO:0015293">
    <property type="term" value="F:symporter activity"/>
    <property type="evidence" value="ECO:0007669"/>
    <property type="project" value="UniProtKB-KW"/>
</dbReference>
<protein>
    <submittedName>
        <fullName evidence="17">GD24409</fullName>
    </submittedName>
</protein>
<dbReference type="FunFam" id="2.60.40.1770:FF:000005">
    <property type="entry name" value="Eph receptor tyrosine kinase"/>
    <property type="match status" value="1"/>
</dbReference>
<dbReference type="AlphaFoldDB" id="B4R2G0"/>
<evidence type="ECO:0000256" key="2">
    <source>
        <dbReference type="ARBA" id="ARBA00004167"/>
    </source>
</evidence>
<keyword evidence="8" id="KW-0067">ATP-binding</keyword>
<dbReference type="PROSITE" id="PS51550">
    <property type="entry name" value="EPH_LBD"/>
    <property type="match status" value="1"/>
</dbReference>
<feature type="transmembrane region" description="Helical" evidence="14">
    <location>
        <begin position="826"/>
        <end position="850"/>
    </location>
</feature>
<keyword evidence="6" id="KW-0677">Repeat</keyword>
<dbReference type="PROSITE" id="PS50267">
    <property type="entry name" value="NA_NEUROTRAN_SYMP_3"/>
    <property type="match status" value="1"/>
</dbReference>
<dbReference type="InterPro" id="IPR013783">
    <property type="entry name" value="Ig-like_fold"/>
</dbReference>
<dbReference type="PROSITE" id="PS00790">
    <property type="entry name" value="RECEPTOR_TYR_KIN_V_1"/>
    <property type="match status" value="1"/>
</dbReference>
<dbReference type="SUPFAM" id="SSF49785">
    <property type="entry name" value="Galactose-binding domain-like"/>
    <property type="match status" value="1"/>
</dbReference>
<gene>
    <name evidence="17" type="primary">Dsim\GD24409</name>
    <name evidence="17" type="ORF">Dsim_GD24409</name>
</gene>
<dbReference type="CDD" id="cd10319">
    <property type="entry name" value="EphR_LBD"/>
    <property type="match status" value="1"/>
</dbReference>
<evidence type="ECO:0000256" key="5">
    <source>
        <dbReference type="ARBA" id="ARBA00022692"/>
    </source>
</evidence>
<dbReference type="InterPro" id="IPR037272">
    <property type="entry name" value="SNS_sf"/>
</dbReference>
<reference evidence="17 18" key="1">
    <citation type="journal article" date="2007" name="Nature">
        <title>Evolution of genes and genomes on the Drosophila phylogeny.</title>
        <authorList>
            <consortium name="Drosophila 12 Genomes Consortium"/>
            <person name="Clark A.G."/>
            <person name="Eisen M.B."/>
            <person name="Smith D.R."/>
            <person name="Bergman C.M."/>
            <person name="Oliver B."/>
            <person name="Markow T.A."/>
            <person name="Kaufman T.C."/>
            <person name="Kellis M."/>
            <person name="Gelbart W."/>
            <person name="Iyer V.N."/>
            <person name="Pollard D.A."/>
            <person name="Sackton T.B."/>
            <person name="Larracuente A.M."/>
            <person name="Singh N.D."/>
            <person name="Abad J.P."/>
            <person name="Abt D.N."/>
            <person name="Adryan B."/>
            <person name="Aguade M."/>
            <person name="Akashi H."/>
            <person name="Anderson W.W."/>
            <person name="Aquadro C.F."/>
            <person name="Ardell D.H."/>
            <person name="Arguello R."/>
            <person name="Artieri C.G."/>
            <person name="Barbash D.A."/>
            <person name="Barker D."/>
            <person name="Barsanti P."/>
            <person name="Batterham P."/>
            <person name="Batzoglou S."/>
            <person name="Begun D."/>
            <person name="Bhutkar A."/>
            <person name="Blanco E."/>
            <person name="Bosak S.A."/>
            <person name="Bradley R.K."/>
            <person name="Brand A.D."/>
            <person name="Brent M.R."/>
            <person name="Brooks A.N."/>
            <person name="Brown R.H."/>
            <person name="Butlin R.K."/>
            <person name="Caggese C."/>
            <person name="Calvi B.R."/>
            <person name="Bernardo de Carvalho A."/>
            <person name="Caspi A."/>
            <person name="Castrezana S."/>
            <person name="Celniker S.E."/>
            <person name="Chang J.L."/>
            <person name="Chapple C."/>
            <person name="Chatterji S."/>
            <person name="Chinwalla A."/>
            <person name="Civetta A."/>
            <person name="Clifton S.W."/>
            <person name="Comeron J.M."/>
            <person name="Costello J.C."/>
            <person name="Coyne J.A."/>
            <person name="Daub J."/>
            <person name="David R.G."/>
            <person name="Delcher A.L."/>
            <person name="Delehaunty K."/>
            <person name="Do C.B."/>
            <person name="Ebling H."/>
            <person name="Edwards K."/>
            <person name="Eickbush T."/>
            <person name="Evans J.D."/>
            <person name="Filipski A."/>
            <person name="Findeiss S."/>
            <person name="Freyhult E."/>
            <person name="Fulton L."/>
            <person name="Fulton R."/>
            <person name="Garcia A.C."/>
            <person name="Gardiner A."/>
            <person name="Garfield D.A."/>
            <person name="Garvin B.E."/>
            <person name="Gibson G."/>
            <person name="Gilbert D."/>
            <person name="Gnerre S."/>
            <person name="Godfrey J."/>
            <person name="Good R."/>
            <person name="Gotea V."/>
            <person name="Gravely B."/>
            <person name="Greenberg A.J."/>
            <person name="Griffiths-Jones S."/>
            <person name="Gross S."/>
            <person name="Guigo R."/>
            <person name="Gustafson E.A."/>
            <person name="Haerty W."/>
            <person name="Hahn M.W."/>
            <person name="Halligan D.L."/>
            <person name="Halpern A.L."/>
            <person name="Halter G.M."/>
            <person name="Han M.V."/>
            <person name="Heger A."/>
            <person name="Hillier L."/>
            <person name="Hinrichs A.S."/>
            <person name="Holmes I."/>
            <person name="Hoskins R.A."/>
            <person name="Hubisz M.J."/>
            <person name="Hultmark D."/>
            <person name="Huntley M.A."/>
            <person name="Jaffe D.B."/>
            <person name="Jagadeeshan S."/>
            <person name="Jeck W.R."/>
            <person name="Johnson J."/>
            <person name="Jones C.D."/>
            <person name="Jordan W.C."/>
            <person name="Karpen G.H."/>
            <person name="Kataoka E."/>
            <person name="Keightley P.D."/>
            <person name="Kheradpour P."/>
            <person name="Kirkness E.F."/>
            <person name="Koerich L.B."/>
            <person name="Kristiansen K."/>
            <person name="Kudrna D."/>
            <person name="Kulathinal R.J."/>
            <person name="Kumar S."/>
            <person name="Kwok R."/>
            <person name="Lander E."/>
            <person name="Langley C.H."/>
            <person name="Lapoint R."/>
            <person name="Lazzaro B.P."/>
            <person name="Lee S.J."/>
            <person name="Levesque L."/>
            <person name="Li R."/>
            <person name="Lin C.F."/>
            <person name="Lin M.F."/>
            <person name="Lindblad-Toh K."/>
            <person name="Llopart A."/>
            <person name="Long M."/>
            <person name="Low L."/>
            <person name="Lozovsky E."/>
            <person name="Lu J."/>
            <person name="Luo M."/>
            <person name="Machado C.A."/>
            <person name="Makalowski W."/>
            <person name="Marzo M."/>
            <person name="Matsuda M."/>
            <person name="Matzkin L."/>
            <person name="McAllister B."/>
            <person name="McBride C.S."/>
            <person name="McKernan B."/>
            <person name="McKernan K."/>
            <person name="Mendez-Lago M."/>
            <person name="Minx P."/>
            <person name="Mollenhauer M.U."/>
            <person name="Montooth K."/>
            <person name="Mount S.M."/>
            <person name="Mu X."/>
            <person name="Myers E."/>
            <person name="Negre B."/>
            <person name="Newfeld S."/>
            <person name="Nielsen R."/>
            <person name="Noor M.A."/>
            <person name="O'Grady P."/>
            <person name="Pachter L."/>
            <person name="Papaceit M."/>
            <person name="Parisi M.J."/>
            <person name="Parisi M."/>
            <person name="Parts L."/>
            <person name="Pedersen J.S."/>
            <person name="Pesole G."/>
            <person name="Phillippy A.M."/>
            <person name="Ponting C.P."/>
            <person name="Pop M."/>
            <person name="Porcelli D."/>
            <person name="Powell J.R."/>
            <person name="Prohaska S."/>
            <person name="Pruitt K."/>
            <person name="Puig M."/>
            <person name="Quesneville H."/>
            <person name="Ram K.R."/>
            <person name="Rand D."/>
            <person name="Rasmussen M.D."/>
            <person name="Reed L.K."/>
            <person name="Reenan R."/>
            <person name="Reily A."/>
            <person name="Remington K.A."/>
            <person name="Rieger T.T."/>
            <person name="Ritchie M.G."/>
            <person name="Robin C."/>
            <person name="Rogers Y.H."/>
            <person name="Rohde C."/>
            <person name="Rozas J."/>
            <person name="Rubenfield M.J."/>
            <person name="Ruiz A."/>
            <person name="Russo S."/>
            <person name="Salzberg S.L."/>
            <person name="Sanchez-Gracia A."/>
            <person name="Saranga D.J."/>
            <person name="Sato H."/>
            <person name="Schaeffer S.W."/>
            <person name="Schatz M.C."/>
            <person name="Schlenke T."/>
            <person name="Schwartz R."/>
            <person name="Segarra C."/>
            <person name="Singh R.S."/>
            <person name="Sirot L."/>
            <person name="Sirota M."/>
            <person name="Sisneros N.B."/>
            <person name="Smith C.D."/>
            <person name="Smith T.F."/>
            <person name="Spieth J."/>
            <person name="Stage D.E."/>
            <person name="Stark A."/>
            <person name="Stephan W."/>
            <person name="Strausberg R.L."/>
            <person name="Strempel S."/>
            <person name="Sturgill D."/>
            <person name="Sutton G."/>
            <person name="Sutton G.G."/>
            <person name="Tao W."/>
            <person name="Teichmann S."/>
            <person name="Tobari Y.N."/>
            <person name="Tomimura Y."/>
            <person name="Tsolas J.M."/>
            <person name="Valente V.L."/>
            <person name="Venter E."/>
            <person name="Venter J.C."/>
            <person name="Vicario S."/>
            <person name="Vieira F.G."/>
            <person name="Vilella A.J."/>
            <person name="Villasante A."/>
            <person name="Walenz B."/>
            <person name="Wang J."/>
            <person name="Wasserman M."/>
            <person name="Watts T."/>
            <person name="Wilson D."/>
            <person name="Wilson R.K."/>
            <person name="Wing R.A."/>
            <person name="Wolfner M.F."/>
            <person name="Wong A."/>
            <person name="Wong G.K."/>
            <person name="Wu C.I."/>
            <person name="Wu G."/>
            <person name="Yamamoto D."/>
            <person name="Yang H.P."/>
            <person name="Yang S.P."/>
            <person name="Yorke J.A."/>
            <person name="Yoshida K."/>
            <person name="Zdobnov E."/>
            <person name="Zhang P."/>
            <person name="Zhang Y."/>
            <person name="Zimin A.V."/>
            <person name="Baldwin J."/>
            <person name="Abdouelleil A."/>
            <person name="Abdulkadir J."/>
            <person name="Abebe A."/>
            <person name="Abera B."/>
            <person name="Abreu J."/>
            <person name="Acer S.C."/>
            <person name="Aftuck L."/>
            <person name="Alexander A."/>
            <person name="An P."/>
            <person name="Anderson E."/>
            <person name="Anderson S."/>
            <person name="Arachi H."/>
            <person name="Azer M."/>
            <person name="Bachantsang P."/>
            <person name="Barry A."/>
            <person name="Bayul T."/>
            <person name="Berlin A."/>
            <person name="Bessette D."/>
            <person name="Bloom T."/>
            <person name="Blye J."/>
            <person name="Boguslavskiy L."/>
            <person name="Bonnet C."/>
            <person name="Boukhgalter B."/>
            <person name="Bourzgui I."/>
            <person name="Brown A."/>
            <person name="Cahill P."/>
            <person name="Channer S."/>
            <person name="Cheshatsang Y."/>
            <person name="Chuda L."/>
            <person name="Citroen M."/>
            <person name="Collymore A."/>
            <person name="Cooke P."/>
            <person name="Costello M."/>
            <person name="D'Aco K."/>
            <person name="Daza R."/>
            <person name="De Haan G."/>
            <person name="DeGray S."/>
            <person name="DeMaso C."/>
            <person name="Dhargay N."/>
            <person name="Dooley K."/>
            <person name="Dooley E."/>
            <person name="Doricent M."/>
            <person name="Dorje P."/>
            <person name="Dorjee K."/>
            <person name="Dupes A."/>
            <person name="Elong R."/>
            <person name="Falk J."/>
            <person name="Farina A."/>
            <person name="Faro S."/>
            <person name="Ferguson D."/>
            <person name="Fisher S."/>
            <person name="Foley C.D."/>
            <person name="Franke A."/>
            <person name="Friedrich D."/>
            <person name="Gadbois L."/>
            <person name="Gearin G."/>
            <person name="Gearin C.R."/>
            <person name="Giannoukos G."/>
            <person name="Goode T."/>
            <person name="Graham J."/>
            <person name="Grandbois E."/>
            <person name="Grewal S."/>
            <person name="Gyaltsen K."/>
            <person name="Hafez N."/>
            <person name="Hagos B."/>
            <person name="Hall J."/>
            <person name="Henson C."/>
            <person name="Hollinger A."/>
            <person name="Honan T."/>
            <person name="Huard M.D."/>
            <person name="Hughes L."/>
            <person name="Hurhula B."/>
            <person name="Husby M.E."/>
            <person name="Kamat A."/>
            <person name="Kanga B."/>
            <person name="Kashin S."/>
            <person name="Khazanovich D."/>
            <person name="Kisner P."/>
            <person name="Lance K."/>
            <person name="Lara M."/>
            <person name="Lee W."/>
            <person name="Lennon N."/>
            <person name="Letendre F."/>
            <person name="LeVine R."/>
            <person name="Lipovsky A."/>
            <person name="Liu X."/>
            <person name="Liu J."/>
            <person name="Liu S."/>
            <person name="Lokyitsang T."/>
            <person name="Lokyitsang Y."/>
            <person name="Lubonja R."/>
            <person name="Lui A."/>
            <person name="MacDonald P."/>
            <person name="Magnisalis V."/>
            <person name="Maru K."/>
            <person name="Matthews C."/>
            <person name="McCusker W."/>
            <person name="McDonough S."/>
            <person name="Mehta T."/>
            <person name="Meldrim J."/>
            <person name="Meneus L."/>
            <person name="Mihai O."/>
            <person name="Mihalev A."/>
            <person name="Mihova T."/>
            <person name="Mittelman R."/>
            <person name="Mlenga V."/>
            <person name="Montmayeur A."/>
            <person name="Mulrain L."/>
            <person name="Navidi A."/>
            <person name="Naylor J."/>
            <person name="Negash T."/>
            <person name="Nguyen T."/>
            <person name="Nguyen N."/>
            <person name="Nicol R."/>
            <person name="Norbu C."/>
            <person name="Norbu N."/>
            <person name="Novod N."/>
            <person name="O'Neill B."/>
            <person name="Osman S."/>
            <person name="Markiewicz E."/>
            <person name="Oyono O.L."/>
            <person name="Patti C."/>
            <person name="Phunkhang P."/>
            <person name="Pierre F."/>
            <person name="Priest M."/>
            <person name="Raghuraman S."/>
            <person name="Rege F."/>
            <person name="Reyes R."/>
            <person name="Rise C."/>
            <person name="Rogov P."/>
            <person name="Ross K."/>
            <person name="Ryan E."/>
            <person name="Settipalli S."/>
            <person name="Shea T."/>
            <person name="Sherpa N."/>
            <person name="Shi L."/>
            <person name="Shih D."/>
            <person name="Sparrow T."/>
            <person name="Spaulding J."/>
            <person name="Stalker J."/>
            <person name="Stange-Thomann N."/>
            <person name="Stavropoulos S."/>
            <person name="Stone C."/>
            <person name="Strader C."/>
            <person name="Tesfaye S."/>
            <person name="Thomson T."/>
            <person name="Thoulutsang Y."/>
            <person name="Thoulutsang D."/>
            <person name="Topham K."/>
            <person name="Topping I."/>
            <person name="Tsamla T."/>
            <person name="Vassiliev H."/>
            <person name="Vo A."/>
            <person name="Wangchuk T."/>
            <person name="Wangdi T."/>
            <person name="Weiand M."/>
            <person name="Wilkinson J."/>
            <person name="Wilson A."/>
            <person name="Yadav S."/>
            <person name="Young G."/>
            <person name="Yu Q."/>
            <person name="Zembek L."/>
            <person name="Zhong D."/>
            <person name="Zimmer A."/>
            <person name="Zwirko Z."/>
            <person name="Jaffe D.B."/>
            <person name="Alvarez P."/>
            <person name="Brockman W."/>
            <person name="Butler J."/>
            <person name="Chin C."/>
            <person name="Gnerre S."/>
            <person name="Grabherr M."/>
            <person name="Kleber M."/>
            <person name="Mauceli E."/>
            <person name="MacCallum I."/>
        </authorList>
    </citation>
    <scope>NUCLEOTIDE SEQUENCE [LARGE SCALE GENOMIC DNA]</scope>
    <source>
        <strain evidence="18">white501</strain>
    </source>
</reference>
<dbReference type="GO" id="GO:0005524">
    <property type="term" value="F:ATP binding"/>
    <property type="evidence" value="ECO:0007669"/>
    <property type="project" value="UniProtKB-KW"/>
</dbReference>
<proteinExistence type="inferred from homology"/>
<keyword evidence="13" id="KW-0915">Sodium</keyword>
<evidence type="ECO:0000256" key="11">
    <source>
        <dbReference type="ARBA" id="ARBA00023136"/>
    </source>
</evidence>
<feature type="domain" description="Fibronectin type-III" evidence="15">
    <location>
        <begin position="534"/>
        <end position="627"/>
    </location>
</feature>
<dbReference type="InterPro" id="IPR000175">
    <property type="entry name" value="Na/ntran_symport"/>
</dbReference>
<dbReference type="Gene3D" id="2.60.40.1770">
    <property type="entry name" value="ephrin a2 ectodomain"/>
    <property type="match status" value="1"/>
</dbReference>
<dbReference type="GO" id="GO:0005005">
    <property type="term" value="F:transmembrane-ephrin receptor activity"/>
    <property type="evidence" value="ECO:0007669"/>
    <property type="project" value="TreeGrafter"/>
</dbReference>
<organism evidence="17 18">
    <name type="scientific">Drosophila simulans</name>
    <name type="common">Fruit fly</name>
    <dbReference type="NCBI Taxonomy" id="7240"/>
    <lineage>
        <taxon>Eukaryota</taxon>
        <taxon>Metazoa</taxon>
        <taxon>Ecdysozoa</taxon>
        <taxon>Arthropoda</taxon>
        <taxon>Hexapoda</taxon>
        <taxon>Insecta</taxon>
        <taxon>Pterygota</taxon>
        <taxon>Neoptera</taxon>
        <taxon>Endopterygota</taxon>
        <taxon>Diptera</taxon>
        <taxon>Brachycera</taxon>
        <taxon>Muscomorpha</taxon>
        <taxon>Ephydroidea</taxon>
        <taxon>Drosophilidae</taxon>
        <taxon>Drosophila</taxon>
        <taxon>Sophophora</taxon>
    </lineage>
</organism>
<feature type="transmembrane region" description="Helical" evidence="14">
    <location>
        <begin position="795"/>
        <end position="820"/>
    </location>
</feature>
<evidence type="ECO:0000256" key="9">
    <source>
        <dbReference type="ARBA" id="ARBA00022847"/>
    </source>
</evidence>
<evidence type="ECO:0000313" key="17">
    <source>
        <dbReference type="EMBL" id="EDX15211.1"/>
    </source>
</evidence>
<dbReference type="SMART" id="SM00060">
    <property type="entry name" value="FN3"/>
    <property type="match status" value="2"/>
</dbReference>
<evidence type="ECO:0000256" key="3">
    <source>
        <dbReference type="ARBA" id="ARBA00006459"/>
    </source>
</evidence>
<evidence type="ECO:0000259" key="16">
    <source>
        <dbReference type="PROSITE" id="PS51550"/>
    </source>
</evidence>
<dbReference type="InterPro" id="IPR009030">
    <property type="entry name" value="Growth_fac_rcpt_cys_sf"/>
</dbReference>
<dbReference type="SMR" id="B4R2G0"/>
<evidence type="ECO:0000256" key="13">
    <source>
        <dbReference type="PIRSR" id="PIRSR600175-1"/>
    </source>
</evidence>
<dbReference type="GO" id="GO:0005886">
    <property type="term" value="C:plasma membrane"/>
    <property type="evidence" value="ECO:0007669"/>
    <property type="project" value="TreeGrafter"/>
</dbReference>
<dbReference type="Pfam" id="PF00041">
    <property type="entry name" value="fn3"/>
    <property type="match status" value="2"/>
</dbReference>
<dbReference type="InterPro" id="IPR036116">
    <property type="entry name" value="FN3_sf"/>
</dbReference>
<dbReference type="PhylomeDB" id="B4R2G0"/>
<feature type="transmembrane region" description="Helical" evidence="14">
    <location>
        <begin position="871"/>
        <end position="892"/>
    </location>
</feature>
<evidence type="ECO:0000256" key="10">
    <source>
        <dbReference type="ARBA" id="ARBA00022989"/>
    </source>
</evidence>
<keyword evidence="4" id="KW-0813">Transport</keyword>
<dbReference type="SUPFAM" id="SSF49265">
    <property type="entry name" value="Fibronectin type III"/>
    <property type="match status" value="1"/>
</dbReference>
<evidence type="ECO:0000313" key="18">
    <source>
        <dbReference type="Proteomes" id="UP000000304"/>
    </source>
</evidence>
<feature type="domain" description="Eph LBD" evidence="16">
    <location>
        <begin position="84"/>
        <end position="267"/>
    </location>
</feature>
<evidence type="ECO:0000256" key="7">
    <source>
        <dbReference type="ARBA" id="ARBA00022741"/>
    </source>
</evidence>
<dbReference type="GO" id="GO:0007411">
    <property type="term" value="P:axon guidance"/>
    <property type="evidence" value="ECO:0007669"/>
    <property type="project" value="TreeGrafter"/>
</dbReference>
<feature type="transmembrane region" description="Helical" evidence="14">
    <location>
        <begin position="904"/>
        <end position="929"/>
    </location>
</feature>
<dbReference type="PANTHER" id="PTHR46877:SF14">
    <property type="entry name" value="RECEPTOR PROTEIN-TYROSINE KINASE"/>
    <property type="match status" value="1"/>
</dbReference>
<evidence type="ECO:0000256" key="8">
    <source>
        <dbReference type="ARBA" id="ARBA00022840"/>
    </source>
</evidence>
<feature type="binding site" evidence="13">
    <location>
        <position position="769"/>
    </location>
    <ligand>
        <name>Na(+)</name>
        <dbReference type="ChEBI" id="CHEBI:29101"/>
        <label>1</label>
    </ligand>
</feature>
<dbReference type="FunFam" id="2.60.40.10:FF:001644">
    <property type="entry name" value="Eph receptor tyrosine kinase"/>
    <property type="match status" value="1"/>
</dbReference>
<evidence type="ECO:0000256" key="14">
    <source>
        <dbReference type="SAM" id="Phobius"/>
    </source>
</evidence>
<dbReference type="Gene3D" id="2.10.50.10">
    <property type="entry name" value="Tumor Necrosis Factor Receptor, subunit A, domain 2"/>
    <property type="match status" value="1"/>
</dbReference>
<keyword evidence="12" id="KW-0675">Receptor</keyword>
<keyword evidence="13" id="KW-0479">Metal-binding</keyword>
<name>B4R2G0_DROSI</name>
<dbReference type="GO" id="GO:0046872">
    <property type="term" value="F:metal ion binding"/>
    <property type="evidence" value="ECO:0007669"/>
    <property type="project" value="UniProtKB-KW"/>
</dbReference>
<dbReference type="PRINTS" id="PR00176">
    <property type="entry name" value="NANEUSMPORT"/>
</dbReference>